<dbReference type="Pfam" id="PF20153">
    <property type="entry name" value="DUF6535"/>
    <property type="match status" value="1"/>
</dbReference>
<organism evidence="3 4">
    <name type="scientific">Thanatephorus cucumeris (strain AG1-IB / isolate 7/3/14)</name>
    <name type="common">Lettuce bottom rot fungus</name>
    <name type="synonym">Rhizoctonia solani</name>
    <dbReference type="NCBI Taxonomy" id="1108050"/>
    <lineage>
        <taxon>Eukaryota</taxon>
        <taxon>Fungi</taxon>
        <taxon>Dikarya</taxon>
        <taxon>Basidiomycota</taxon>
        <taxon>Agaricomycotina</taxon>
        <taxon>Agaricomycetes</taxon>
        <taxon>Cantharellales</taxon>
        <taxon>Ceratobasidiaceae</taxon>
        <taxon>Rhizoctonia</taxon>
        <taxon>Rhizoctonia solani AG-1</taxon>
    </lineage>
</organism>
<proteinExistence type="predicted"/>
<name>A0A0B7FB26_THACB</name>
<dbReference type="InterPro" id="IPR045338">
    <property type="entry name" value="DUF6535"/>
</dbReference>
<keyword evidence="1" id="KW-1133">Transmembrane helix</keyword>
<sequence>MGVRVADRRANTPAETIWLYRHRLLKLQTPIDHRASQLEDEYTVPHDQQRIHVINQFPSQYNRTRAFEQMRTDKPGEELSDNAAIWDLYLEEAQDYDNELVKGRQASLDTLLIFAALFSAIQTAFLIESKDLLQQDSADVSASLLLFIAQSQQRIELGVPLPPAANISLPDTGFQPTAIAQWINGIWFISLGLSLSVTLITMLSKEWLTAYLSSRPRPAHKHALLRQARLEGLQGWWALHIMALLPSFIHLSLLLFALGLVLYLVTLNGGIAIAFGVGVGIVLAFDVLTIVCAAIYSTCPFVTEASNYLKKILDLLRGLRQGEKTQEGEVQAPENILKDIQALLWLANHSRDPTIVDCSYQAMAGLRRLLNIQSQTKPTTPANAMAVVQTILPIKLNKGTTSNDLLSIVVDRFVNLLDGNLELPHPEAIVDRHVHAMIAIRTGIPVSPVISWLQLLGLIERVGHSNIASGSISPNSFANLLIAEMQVINLALRDLENVTQQTPLAQIGLLTVSLLGGLMVSSEVLQTDPPLTTLRKSANRWLQLVSLILAHQSNGKILLDSYLLIELLSSMKDAVQPRLLNPLQQGSSAQTDLPAPVEFMTPFAYRAPVLYHSQDLSASPLGSIVAILSLPLANSDDLQLRLNQSAIAAYSSLAPVILARVLGRNDQLDTEFVALGALKDIKLSSLEESMYIIVHCMMLTLNCLLKKRHGRLILRVEDLKRFFPLLAAILALVADCVAKDRRLTTRGTGALNALGEHLPILNELLDDQIVSRRWAEEQHPRVVKSIIIIATYAIKDNLKFTNNFISPSKLPVLVRLVVEASPAPDYVDPMLEAMASLLNPIQLFSSDFSTECLQEFIGRPKNFLALMKLASKRKDSSSVWAIVVYIISLAADINVDTSSFDLHADVATSDVEDRQVIALLLDTVNWALEYQNTTSPEKKASPEFFLGSANLMVAIHDSASRYQQLITEHSAYQCILSDLHTMSSNGTAYWVARYQKVIEELTGGLFLV</sequence>
<evidence type="ECO:0000313" key="4">
    <source>
        <dbReference type="Proteomes" id="UP000059188"/>
    </source>
</evidence>
<accession>A0A0B7FB26</accession>
<keyword evidence="1" id="KW-0812">Transmembrane</keyword>
<dbReference type="AlphaFoldDB" id="A0A0B7FB26"/>
<keyword evidence="1" id="KW-0472">Membrane</keyword>
<dbReference type="OrthoDB" id="3235960at2759"/>
<gene>
    <name evidence="3" type="ORF">RSOLAG1IB_06799</name>
</gene>
<evidence type="ECO:0000313" key="3">
    <source>
        <dbReference type="EMBL" id="CEL54089.1"/>
    </source>
</evidence>
<feature type="transmembrane region" description="Helical" evidence="1">
    <location>
        <begin position="271"/>
        <end position="296"/>
    </location>
</feature>
<reference evidence="3 4" key="1">
    <citation type="submission" date="2014-11" db="EMBL/GenBank/DDBJ databases">
        <authorList>
            <person name="Wibberg Daniel"/>
        </authorList>
    </citation>
    <scope>NUCLEOTIDE SEQUENCE [LARGE SCALE GENOMIC DNA]</scope>
    <source>
        <strain evidence="3">Rhizoctonia solani AG1-IB 7/3/14</strain>
    </source>
</reference>
<keyword evidence="4" id="KW-1185">Reference proteome</keyword>
<feature type="domain" description="DUF6535" evidence="2">
    <location>
        <begin position="86"/>
        <end position="265"/>
    </location>
</feature>
<feature type="transmembrane region" description="Helical" evidence="1">
    <location>
        <begin position="236"/>
        <end position="265"/>
    </location>
</feature>
<evidence type="ECO:0000256" key="1">
    <source>
        <dbReference type="SAM" id="Phobius"/>
    </source>
</evidence>
<dbReference type="Proteomes" id="UP000059188">
    <property type="component" value="Unassembled WGS sequence"/>
</dbReference>
<protein>
    <recommendedName>
        <fullName evidence="2">DUF6535 domain-containing protein</fullName>
    </recommendedName>
</protein>
<feature type="transmembrane region" description="Helical" evidence="1">
    <location>
        <begin position="179"/>
        <end position="203"/>
    </location>
</feature>
<evidence type="ECO:0000259" key="2">
    <source>
        <dbReference type="Pfam" id="PF20153"/>
    </source>
</evidence>
<dbReference type="EMBL" id="LN679114">
    <property type="protein sequence ID" value="CEL54089.1"/>
    <property type="molecule type" value="Genomic_DNA"/>
</dbReference>